<dbReference type="InterPro" id="IPR036638">
    <property type="entry name" value="HLH_DNA-bd_sf"/>
</dbReference>
<evidence type="ECO:0000259" key="8">
    <source>
        <dbReference type="PROSITE" id="PS50888"/>
    </source>
</evidence>
<dbReference type="Pfam" id="PF23177">
    <property type="entry name" value="bHLH_IRO3"/>
    <property type="match status" value="1"/>
</dbReference>
<feature type="coiled-coil region" evidence="6">
    <location>
        <begin position="69"/>
        <end position="124"/>
    </location>
</feature>
<dbReference type="InterPro" id="IPR011598">
    <property type="entry name" value="bHLH_dom"/>
</dbReference>
<dbReference type="AlphaFoldDB" id="A0A8X8WQC1"/>
<name>A0A8X8WQC1_SALSN</name>
<reference evidence="9" key="2">
    <citation type="submission" date="2020-08" db="EMBL/GenBank/DDBJ databases">
        <title>Plant Genome Project.</title>
        <authorList>
            <person name="Zhang R.-G."/>
        </authorList>
    </citation>
    <scope>NUCLEOTIDE SEQUENCE</scope>
    <source>
        <strain evidence="9">Huo1</strain>
        <tissue evidence="9">Leaf</tissue>
    </source>
</reference>
<dbReference type="SUPFAM" id="SSF47459">
    <property type="entry name" value="HLH, helix-loop-helix DNA-binding domain"/>
    <property type="match status" value="1"/>
</dbReference>
<evidence type="ECO:0000256" key="3">
    <source>
        <dbReference type="ARBA" id="ARBA00023125"/>
    </source>
</evidence>
<keyword evidence="4" id="KW-0804">Transcription</keyword>
<evidence type="ECO:0000256" key="1">
    <source>
        <dbReference type="ARBA" id="ARBA00004123"/>
    </source>
</evidence>
<evidence type="ECO:0000313" key="9">
    <source>
        <dbReference type="EMBL" id="KAG6398313.1"/>
    </source>
</evidence>
<keyword evidence="5" id="KW-0539">Nucleus</keyword>
<evidence type="ECO:0000256" key="2">
    <source>
        <dbReference type="ARBA" id="ARBA00023015"/>
    </source>
</evidence>
<keyword evidence="3" id="KW-0238">DNA-binding</keyword>
<comment type="caution">
    <text evidence="9">The sequence shown here is derived from an EMBL/GenBank/DDBJ whole genome shotgun (WGS) entry which is preliminary data.</text>
</comment>
<feature type="domain" description="BHLH" evidence="8">
    <location>
        <begin position="26"/>
        <end position="79"/>
    </location>
</feature>
<evidence type="ECO:0000256" key="5">
    <source>
        <dbReference type="ARBA" id="ARBA00023242"/>
    </source>
</evidence>
<dbReference type="GO" id="GO:0005634">
    <property type="term" value="C:nucleus"/>
    <property type="evidence" value="ECO:0007669"/>
    <property type="project" value="UniProtKB-SubCell"/>
</dbReference>
<organism evidence="9">
    <name type="scientific">Salvia splendens</name>
    <name type="common">Scarlet sage</name>
    <dbReference type="NCBI Taxonomy" id="180675"/>
    <lineage>
        <taxon>Eukaryota</taxon>
        <taxon>Viridiplantae</taxon>
        <taxon>Streptophyta</taxon>
        <taxon>Embryophyta</taxon>
        <taxon>Tracheophyta</taxon>
        <taxon>Spermatophyta</taxon>
        <taxon>Magnoliopsida</taxon>
        <taxon>eudicotyledons</taxon>
        <taxon>Gunneridae</taxon>
        <taxon>Pentapetalae</taxon>
        <taxon>asterids</taxon>
        <taxon>lamiids</taxon>
        <taxon>Lamiales</taxon>
        <taxon>Lamiaceae</taxon>
        <taxon>Nepetoideae</taxon>
        <taxon>Mentheae</taxon>
        <taxon>Salviinae</taxon>
        <taxon>Salvia</taxon>
        <taxon>Salvia subgen. Calosphace</taxon>
        <taxon>core Calosphace</taxon>
    </lineage>
</organism>
<dbReference type="EMBL" id="PNBA02000015">
    <property type="protein sequence ID" value="KAG6398313.1"/>
    <property type="molecule type" value="Genomic_DNA"/>
</dbReference>
<dbReference type="InterPro" id="IPR057075">
    <property type="entry name" value="bHLH_IRO3"/>
</dbReference>
<reference evidence="9" key="1">
    <citation type="submission" date="2018-01" db="EMBL/GenBank/DDBJ databases">
        <authorList>
            <person name="Mao J.F."/>
        </authorList>
    </citation>
    <scope>NUCLEOTIDE SEQUENCE</scope>
    <source>
        <strain evidence="9">Huo1</strain>
        <tissue evidence="9">Leaf</tissue>
    </source>
</reference>
<comment type="subcellular location">
    <subcellularLocation>
        <location evidence="1">Nucleus</location>
    </subcellularLocation>
</comment>
<dbReference type="PANTHER" id="PTHR47075">
    <property type="entry name" value="TRANSCRIPTION FACTOR BHLH47"/>
    <property type="match status" value="1"/>
</dbReference>
<evidence type="ECO:0000256" key="6">
    <source>
        <dbReference type="SAM" id="Coils"/>
    </source>
</evidence>
<feature type="region of interest" description="Disordered" evidence="7">
    <location>
        <begin position="1"/>
        <end position="27"/>
    </location>
</feature>
<feature type="region of interest" description="Disordered" evidence="7">
    <location>
        <begin position="182"/>
        <end position="219"/>
    </location>
</feature>
<protein>
    <recommendedName>
        <fullName evidence="8">BHLH domain-containing protein</fullName>
    </recommendedName>
</protein>
<keyword evidence="2" id="KW-0805">Transcription regulation</keyword>
<evidence type="ECO:0000313" key="10">
    <source>
        <dbReference type="Proteomes" id="UP000298416"/>
    </source>
</evidence>
<dbReference type="PANTHER" id="PTHR47075:SF9">
    <property type="entry name" value="TRANSCRIPTION FACTOR BHLH47"/>
    <property type="match status" value="1"/>
</dbReference>
<dbReference type="PROSITE" id="PS50888">
    <property type="entry name" value="BHLH"/>
    <property type="match status" value="1"/>
</dbReference>
<keyword evidence="10" id="KW-1185">Reference proteome</keyword>
<keyword evidence="6" id="KW-0175">Coiled coil</keyword>
<dbReference type="Gene3D" id="4.10.280.10">
    <property type="entry name" value="Helix-loop-helix DNA-binding domain"/>
    <property type="match status" value="1"/>
</dbReference>
<dbReference type="Proteomes" id="UP000298416">
    <property type="component" value="Unassembled WGS sequence"/>
</dbReference>
<dbReference type="OrthoDB" id="1931098at2759"/>
<accession>A0A8X8WQC1</accession>
<dbReference type="GO" id="GO:0003677">
    <property type="term" value="F:DNA binding"/>
    <property type="evidence" value="ECO:0007669"/>
    <property type="project" value="UniProtKB-KW"/>
</dbReference>
<dbReference type="GO" id="GO:0046983">
    <property type="term" value="F:protein dimerization activity"/>
    <property type="evidence" value="ECO:0007669"/>
    <property type="project" value="InterPro"/>
</dbReference>
<sequence>MASHSADSADHRLKISSSKNNVGKVPRKIHKAAREKLKRASMNELFTDLGKTLGISDVDHQNNGKASMLRETIRLLGELVTQMDSLKKENATLLSEYNYITAEKNELVEEASGLDAQVKGLKREMDERAICSNAHVSQPSTTQLPEGHVAVPLIGHASDAAAPVVGPVLVVPLHHKPQFQGFPNPFPGMDGAKVPSGVSKPRPRYPSSSDSWPSHILTK</sequence>
<proteinExistence type="predicted"/>
<gene>
    <name evidence="9" type="ORF">SASPL_139769</name>
</gene>
<evidence type="ECO:0000256" key="7">
    <source>
        <dbReference type="SAM" id="MobiDB-lite"/>
    </source>
</evidence>
<evidence type="ECO:0000256" key="4">
    <source>
        <dbReference type="ARBA" id="ARBA00023163"/>
    </source>
</evidence>